<dbReference type="InterPro" id="IPR045149">
    <property type="entry name" value="OS-9-like"/>
</dbReference>
<dbReference type="Gene3D" id="2.70.130.10">
    <property type="entry name" value="Mannose-6-phosphate receptor binding domain"/>
    <property type="match status" value="1"/>
</dbReference>
<dbReference type="InterPro" id="IPR036397">
    <property type="entry name" value="RNaseH_sf"/>
</dbReference>
<feature type="region of interest" description="Disordered" evidence="5">
    <location>
        <begin position="609"/>
        <end position="755"/>
    </location>
</feature>
<dbReference type="GO" id="GO:0030968">
    <property type="term" value="P:endoplasmic reticulum unfolded protein response"/>
    <property type="evidence" value="ECO:0007669"/>
    <property type="project" value="InterPro"/>
</dbReference>
<dbReference type="InterPro" id="IPR044865">
    <property type="entry name" value="MRH_dom"/>
</dbReference>
<dbReference type="PANTHER" id="PTHR15414">
    <property type="entry name" value="OS-9-RELATED"/>
    <property type="match status" value="1"/>
</dbReference>
<gene>
    <name evidence="8" type="ORF">V5799_009750</name>
</gene>
<organism evidence="8 9">
    <name type="scientific">Amblyomma americanum</name>
    <name type="common">Lone star tick</name>
    <dbReference type="NCBI Taxonomy" id="6943"/>
    <lineage>
        <taxon>Eukaryota</taxon>
        <taxon>Metazoa</taxon>
        <taxon>Ecdysozoa</taxon>
        <taxon>Arthropoda</taxon>
        <taxon>Chelicerata</taxon>
        <taxon>Arachnida</taxon>
        <taxon>Acari</taxon>
        <taxon>Parasitiformes</taxon>
        <taxon>Ixodida</taxon>
        <taxon>Ixodoidea</taxon>
        <taxon>Ixodidae</taxon>
        <taxon>Amblyomminae</taxon>
        <taxon>Amblyomma</taxon>
    </lineage>
</organism>
<keyword evidence="2" id="KW-0732">Signal</keyword>
<protein>
    <recommendedName>
        <fullName evidence="10">MRH domain-containing protein</fullName>
    </recommendedName>
</protein>
<keyword evidence="4" id="KW-1015">Disulfide bond</keyword>
<reference evidence="8 9" key="1">
    <citation type="journal article" date="2023" name="Arcadia Sci">
        <title>De novo assembly of a long-read Amblyomma americanum tick genome.</title>
        <authorList>
            <person name="Chou S."/>
            <person name="Poskanzer K.E."/>
            <person name="Rollins M."/>
            <person name="Thuy-Boun P.S."/>
        </authorList>
    </citation>
    <scope>NUCLEOTIDE SEQUENCE [LARGE SCALE GENOMIC DNA]</scope>
    <source>
        <strain evidence="8">F_SG_1</strain>
        <tissue evidence="8">Salivary glands</tissue>
    </source>
</reference>
<dbReference type="InterPro" id="IPR009011">
    <property type="entry name" value="Man6P_isomerase_rcpt-bd_dom_sf"/>
</dbReference>
<dbReference type="Pfam" id="PF07915">
    <property type="entry name" value="PRKCSH"/>
    <property type="match status" value="1"/>
</dbReference>
<dbReference type="PROSITE" id="PS51914">
    <property type="entry name" value="MRH"/>
    <property type="match status" value="1"/>
</dbReference>
<dbReference type="InterPro" id="IPR001584">
    <property type="entry name" value="Integrase_cat-core"/>
</dbReference>
<feature type="region of interest" description="Disordered" evidence="5">
    <location>
        <begin position="506"/>
        <end position="567"/>
    </location>
</feature>
<accession>A0AAQ4F9Y4</accession>
<feature type="compositionally biased region" description="Low complexity" evidence="5">
    <location>
        <begin position="525"/>
        <end position="536"/>
    </location>
</feature>
<evidence type="ECO:0000313" key="8">
    <source>
        <dbReference type="EMBL" id="KAK8783886.1"/>
    </source>
</evidence>
<dbReference type="PROSITE" id="PS50994">
    <property type="entry name" value="INTEGRASE"/>
    <property type="match status" value="1"/>
</dbReference>
<dbReference type="GO" id="GO:0005788">
    <property type="term" value="C:endoplasmic reticulum lumen"/>
    <property type="evidence" value="ECO:0007669"/>
    <property type="project" value="TreeGrafter"/>
</dbReference>
<evidence type="ECO:0000259" key="6">
    <source>
        <dbReference type="PROSITE" id="PS50994"/>
    </source>
</evidence>
<dbReference type="AlphaFoldDB" id="A0AAQ4F9Y4"/>
<dbReference type="PANTHER" id="PTHR15414:SF5">
    <property type="entry name" value="PROTEIN OS-9"/>
    <property type="match status" value="1"/>
</dbReference>
<feature type="region of interest" description="Disordered" evidence="5">
    <location>
        <begin position="871"/>
        <end position="890"/>
    </location>
</feature>
<dbReference type="InterPro" id="IPR012913">
    <property type="entry name" value="OS9-like_dom"/>
</dbReference>
<dbReference type="Gene3D" id="3.30.420.10">
    <property type="entry name" value="Ribonuclease H-like superfamily/Ribonuclease H"/>
    <property type="match status" value="1"/>
</dbReference>
<dbReference type="EMBL" id="JARKHS020005078">
    <property type="protein sequence ID" value="KAK8783886.1"/>
    <property type="molecule type" value="Genomic_DNA"/>
</dbReference>
<sequence>MFMTTIGNKVYKTLKTLLEPRNPEDKTYAELVDVLRSHFTPKPVVIAERFNFNLRCQQEGGSIATYAVELRRLAASHEFGEFLDEALRDAFVVGFCDSKTQDDFLKRSKLTFPDACDIANSIELARKESLEFQPTGVLSTVNAPVALCPSGCAFQVDEVFVMPSTATEKTIEKLRSVFASYGLLEEVITDNGPEFCAQNFADFLCKNGVRHTRTPPYTTPHQMEVQSAYFNLEELRSFNYEVDIVSTPVKIGDDVGQSVMLMTTKFGQEYQCSLPENSYPTEHAESDETEEEAPNVLKLLEPLRSLPCLTKTKNWWTYEICYGKSIKQFHVENGKPEGAIIFLGLYESDFDWNNETNLEQFNKTGQQKYHSQIYSHGSKCDITGVPRKAEVRYYCDEESTDYVDSVEEPETCSYVFTVHTSRVCAFPPLKRISPSKPHTISCSPRLTEKQYQRYLEVKENEKRLEEERRKVWLSEQQKNLEAIKSFVKKEPSNTLTNLEKPIVDVVENEQETVVPEKRESDNGHTSGAGSAAATSGIDHAVLGDGQQGLPTEQAHSNEEPAQESTQNDLAKQFKELFNKGEGDLPDEAGAQFKDNSYADMNAVLERLMKRLQQMETEDGTQSGLEGSPQQHAAQQHVAQQPDPEQPVAQQQEPGNEHLVQPGSATRNPTGNNDIMEDEYEGEDDGHLVSSRDGQRDVGEDGDYEDSAAFPAPEDGQADTGISRHSGDGDIENHPAGTEEAEPEEPGGLRVRIRRFGRRKSKELGKKASTYQELDLPSEDKSRLETALRDRLQKAGVTAGGRKIEVKIITAGYYDDEETPKGLSVLSPEETRQFQNMIVTLLMGNQEAVQEIEKHERLEKNYNFVWNDEEMAKEAAAGEAREEEEEEKEGR</sequence>
<evidence type="ECO:0000256" key="3">
    <source>
        <dbReference type="ARBA" id="ARBA00022824"/>
    </source>
</evidence>
<keyword evidence="9" id="KW-1185">Reference proteome</keyword>
<evidence type="ECO:0000259" key="7">
    <source>
        <dbReference type="PROSITE" id="PS51914"/>
    </source>
</evidence>
<feature type="compositionally biased region" description="Acidic residues" evidence="5">
    <location>
        <begin position="880"/>
        <end position="890"/>
    </location>
</feature>
<feature type="compositionally biased region" description="Polar residues" evidence="5">
    <location>
        <begin position="662"/>
        <end position="672"/>
    </location>
</feature>
<dbReference type="SUPFAM" id="SSF50911">
    <property type="entry name" value="Mannose 6-phosphate receptor domain"/>
    <property type="match status" value="1"/>
</dbReference>
<feature type="region of interest" description="Disordered" evidence="5">
    <location>
        <begin position="761"/>
        <end position="780"/>
    </location>
</feature>
<evidence type="ECO:0000256" key="5">
    <source>
        <dbReference type="SAM" id="MobiDB-lite"/>
    </source>
</evidence>
<dbReference type="SUPFAM" id="SSF53098">
    <property type="entry name" value="Ribonuclease H-like"/>
    <property type="match status" value="1"/>
</dbReference>
<comment type="caution">
    <text evidence="8">The sequence shown here is derived from an EMBL/GenBank/DDBJ whole genome shotgun (WGS) entry which is preliminary data.</text>
</comment>
<dbReference type="GO" id="GO:0003676">
    <property type="term" value="F:nucleic acid binding"/>
    <property type="evidence" value="ECO:0007669"/>
    <property type="project" value="InterPro"/>
</dbReference>
<feature type="compositionally biased region" description="Acidic residues" evidence="5">
    <location>
        <begin position="674"/>
        <end position="683"/>
    </location>
</feature>
<dbReference type="GO" id="GO:0030970">
    <property type="term" value="P:retrograde protein transport, ER to cytosol"/>
    <property type="evidence" value="ECO:0007669"/>
    <property type="project" value="TreeGrafter"/>
</dbReference>
<feature type="domain" description="Integrase catalytic" evidence="6">
    <location>
        <begin position="159"/>
        <end position="288"/>
    </location>
</feature>
<feature type="compositionally biased region" description="Low complexity" evidence="5">
    <location>
        <begin position="629"/>
        <end position="640"/>
    </location>
</feature>
<evidence type="ECO:0000313" key="9">
    <source>
        <dbReference type="Proteomes" id="UP001321473"/>
    </source>
</evidence>
<evidence type="ECO:0000256" key="2">
    <source>
        <dbReference type="ARBA" id="ARBA00022729"/>
    </source>
</evidence>
<feature type="compositionally biased region" description="Polar residues" evidence="5">
    <location>
        <begin position="619"/>
        <end position="628"/>
    </location>
</feature>
<name>A0AAQ4F9Y4_AMBAM</name>
<keyword evidence="3" id="KW-0256">Endoplasmic reticulum</keyword>
<feature type="domain" description="MRH" evidence="7">
    <location>
        <begin position="306"/>
        <end position="426"/>
    </location>
</feature>
<proteinExistence type="predicted"/>
<evidence type="ECO:0000256" key="4">
    <source>
        <dbReference type="ARBA" id="ARBA00023157"/>
    </source>
</evidence>
<evidence type="ECO:0000256" key="1">
    <source>
        <dbReference type="ARBA" id="ARBA00004240"/>
    </source>
</evidence>
<dbReference type="InterPro" id="IPR012337">
    <property type="entry name" value="RNaseH-like_sf"/>
</dbReference>
<dbReference type="GO" id="GO:0015074">
    <property type="term" value="P:DNA integration"/>
    <property type="evidence" value="ECO:0007669"/>
    <property type="project" value="InterPro"/>
</dbReference>
<dbReference type="Proteomes" id="UP001321473">
    <property type="component" value="Unassembled WGS sequence"/>
</dbReference>
<evidence type="ECO:0008006" key="10">
    <source>
        <dbReference type="Google" id="ProtNLM"/>
    </source>
</evidence>
<comment type="subcellular location">
    <subcellularLocation>
        <location evidence="1">Endoplasmic reticulum</location>
    </subcellularLocation>
</comment>